<comment type="caution">
    <text evidence="2">The sequence shown here is derived from an EMBL/GenBank/DDBJ whole genome shotgun (WGS) entry which is preliminary data.</text>
</comment>
<feature type="compositionally biased region" description="Pro residues" evidence="1">
    <location>
        <begin position="23"/>
        <end position="38"/>
    </location>
</feature>
<proteinExistence type="predicted"/>
<organism evidence="2 3">
    <name type="scientific">Stephania cephalantha</name>
    <dbReference type="NCBI Taxonomy" id="152367"/>
    <lineage>
        <taxon>Eukaryota</taxon>
        <taxon>Viridiplantae</taxon>
        <taxon>Streptophyta</taxon>
        <taxon>Embryophyta</taxon>
        <taxon>Tracheophyta</taxon>
        <taxon>Spermatophyta</taxon>
        <taxon>Magnoliopsida</taxon>
        <taxon>Ranunculales</taxon>
        <taxon>Menispermaceae</taxon>
        <taxon>Menispermoideae</taxon>
        <taxon>Cissampelideae</taxon>
        <taxon>Stephania</taxon>
    </lineage>
</organism>
<sequence length="76" mass="7946">MAAIPESAFRSETAGSSLISLPVSPPSPNPSPSSPPSPRTAASPLPRTKTTTKPTKPRKPRFDLVAVLVVRCLVVV</sequence>
<evidence type="ECO:0000256" key="1">
    <source>
        <dbReference type="SAM" id="MobiDB-lite"/>
    </source>
</evidence>
<evidence type="ECO:0000313" key="2">
    <source>
        <dbReference type="EMBL" id="KAK9104480.1"/>
    </source>
</evidence>
<keyword evidence="3" id="KW-1185">Reference proteome</keyword>
<name>A0AAP0F5V2_9MAGN</name>
<reference evidence="2 3" key="1">
    <citation type="submission" date="2024-01" db="EMBL/GenBank/DDBJ databases">
        <title>Genome assemblies of Stephania.</title>
        <authorList>
            <person name="Yang L."/>
        </authorList>
    </citation>
    <scope>NUCLEOTIDE SEQUENCE [LARGE SCALE GENOMIC DNA]</scope>
    <source>
        <strain evidence="2">JXDWG</strain>
        <tissue evidence="2">Leaf</tissue>
    </source>
</reference>
<feature type="compositionally biased region" description="Low complexity" evidence="1">
    <location>
        <begin position="39"/>
        <end position="54"/>
    </location>
</feature>
<evidence type="ECO:0000313" key="3">
    <source>
        <dbReference type="Proteomes" id="UP001419268"/>
    </source>
</evidence>
<dbReference type="EMBL" id="JBBNAG010000009">
    <property type="protein sequence ID" value="KAK9104480.1"/>
    <property type="molecule type" value="Genomic_DNA"/>
</dbReference>
<gene>
    <name evidence="2" type="ORF">Scep_021324</name>
</gene>
<protein>
    <submittedName>
        <fullName evidence="2">Uncharacterized protein</fullName>
    </submittedName>
</protein>
<feature type="region of interest" description="Disordered" evidence="1">
    <location>
        <begin position="1"/>
        <end position="60"/>
    </location>
</feature>
<accession>A0AAP0F5V2</accession>
<dbReference type="Proteomes" id="UP001419268">
    <property type="component" value="Unassembled WGS sequence"/>
</dbReference>
<dbReference type="AlphaFoldDB" id="A0AAP0F5V2"/>